<proteinExistence type="predicted"/>
<name>A0ACB8ZND9_CICIN</name>
<dbReference type="Proteomes" id="UP001055811">
    <property type="component" value="Linkage Group LG08"/>
</dbReference>
<reference evidence="2" key="1">
    <citation type="journal article" date="2022" name="Mol. Ecol. Resour.">
        <title>The genomes of chicory, endive, great burdock and yacon provide insights into Asteraceae palaeo-polyploidization history and plant inulin production.</title>
        <authorList>
            <person name="Fan W."/>
            <person name="Wang S."/>
            <person name="Wang H."/>
            <person name="Wang A."/>
            <person name="Jiang F."/>
            <person name="Liu H."/>
            <person name="Zhao H."/>
            <person name="Xu D."/>
            <person name="Zhang Y."/>
        </authorList>
    </citation>
    <scope>NUCLEOTIDE SEQUENCE [LARGE SCALE GENOMIC DNA]</scope>
    <source>
        <strain evidence="2">cv. Punajuju</strain>
    </source>
</reference>
<gene>
    <name evidence="1" type="ORF">L2E82_42570</name>
</gene>
<reference evidence="1 2" key="2">
    <citation type="journal article" date="2022" name="Mol. Ecol. Resour.">
        <title>The genomes of chicory, endive, great burdock and yacon provide insights into Asteraceae paleo-polyploidization history and plant inulin production.</title>
        <authorList>
            <person name="Fan W."/>
            <person name="Wang S."/>
            <person name="Wang H."/>
            <person name="Wang A."/>
            <person name="Jiang F."/>
            <person name="Liu H."/>
            <person name="Zhao H."/>
            <person name="Xu D."/>
            <person name="Zhang Y."/>
        </authorList>
    </citation>
    <scope>NUCLEOTIDE SEQUENCE [LARGE SCALE GENOMIC DNA]</scope>
    <source>
        <strain evidence="2">cv. Punajuju</strain>
        <tissue evidence="1">Leaves</tissue>
    </source>
</reference>
<keyword evidence="2" id="KW-1185">Reference proteome</keyword>
<comment type="caution">
    <text evidence="1">The sequence shown here is derived from an EMBL/GenBank/DDBJ whole genome shotgun (WGS) entry which is preliminary data.</text>
</comment>
<evidence type="ECO:0000313" key="2">
    <source>
        <dbReference type="Proteomes" id="UP001055811"/>
    </source>
</evidence>
<evidence type="ECO:0000313" key="1">
    <source>
        <dbReference type="EMBL" id="KAI3698763.1"/>
    </source>
</evidence>
<dbReference type="EMBL" id="CM042016">
    <property type="protein sequence ID" value="KAI3698763.1"/>
    <property type="molecule type" value="Genomic_DNA"/>
</dbReference>
<accession>A0ACB8ZND9</accession>
<protein>
    <submittedName>
        <fullName evidence="1">Uncharacterized protein</fullName>
    </submittedName>
</protein>
<sequence>MLLHELVAQVVTLLWNAHKPLIFNPSDISLQESEAFILEVFNNALLDEERFLGSSSPIAPIHNLRTGTTSFENDAGGKWLKVFVAVAKGGDDGSVYLEVKVAGDG</sequence>
<organism evidence="1 2">
    <name type="scientific">Cichorium intybus</name>
    <name type="common">Chicory</name>
    <dbReference type="NCBI Taxonomy" id="13427"/>
    <lineage>
        <taxon>Eukaryota</taxon>
        <taxon>Viridiplantae</taxon>
        <taxon>Streptophyta</taxon>
        <taxon>Embryophyta</taxon>
        <taxon>Tracheophyta</taxon>
        <taxon>Spermatophyta</taxon>
        <taxon>Magnoliopsida</taxon>
        <taxon>eudicotyledons</taxon>
        <taxon>Gunneridae</taxon>
        <taxon>Pentapetalae</taxon>
        <taxon>asterids</taxon>
        <taxon>campanulids</taxon>
        <taxon>Asterales</taxon>
        <taxon>Asteraceae</taxon>
        <taxon>Cichorioideae</taxon>
        <taxon>Cichorieae</taxon>
        <taxon>Cichoriinae</taxon>
        <taxon>Cichorium</taxon>
    </lineage>
</organism>